<evidence type="ECO:0000259" key="5">
    <source>
        <dbReference type="PROSITE" id="PS50072"/>
    </source>
</evidence>
<keyword evidence="7" id="KW-1185">Reference proteome</keyword>
<feature type="domain" description="PPIase cyclophilin-type" evidence="5">
    <location>
        <begin position="29"/>
        <end position="184"/>
    </location>
</feature>
<dbReference type="InterPro" id="IPR029000">
    <property type="entry name" value="Cyclophilin-like_dom_sf"/>
</dbReference>
<dbReference type="InterPro" id="IPR044665">
    <property type="entry name" value="E_coli_cyclophilin_A-like"/>
</dbReference>
<dbReference type="PANTHER" id="PTHR43246">
    <property type="entry name" value="PEPTIDYL-PROLYL CIS-TRANS ISOMERASE CYP38, CHLOROPLASTIC"/>
    <property type="match status" value="1"/>
</dbReference>
<evidence type="ECO:0000256" key="3">
    <source>
        <dbReference type="ARBA" id="ARBA00023235"/>
    </source>
</evidence>
<dbReference type="InterPro" id="IPR002130">
    <property type="entry name" value="Cyclophilin-type_PPIase_dom"/>
</dbReference>
<evidence type="ECO:0000256" key="1">
    <source>
        <dbReference type="ARBA" id="ARBA00013194"/>
    </source>
</evidence>
<reference evidence="6" key="1">
    <citation type="submission" date="2021-02" db="EMBL/GenBank/DDBJ databases">
        <title>Genome sequence of Rhodospirillales sp. strain TMPK1 isolated from soil.</title>
        <authorList>
            <person name="Nakai R."/>
            <person name="Kusada H."/>
            <person name="Tamaki H."/>
        </authorList>
    </citation>
    <scope>NUCLEOTIDE SEQUENCE</scope>
    <source>
        <strain evidence="6">TMPK1</strain>
    </source>
</reference>
<dbReference type="AlphaFoldDB" id="A0A8S8XDU8"/>
<dbReference type="RefSeq" id="WP_420242549.1">
    <property type="nucleotide sequence ID" value="NZ_BOPV01000001.1"/>
</dbReference>
<dbReference type="Pfam" id="PF00160">
    <property type="entry name" value="Pro_isomerase"/>
    <property type="match status" value="1"/>
</dbReference>
<evidence type="ECO:0000256" key="4">
    <source>
        <dbReference type="SAM" id="SignalP"/>
    </source>
</evidence>
<feature type="signal peptide" evidence="4">
    <location>
        <begin position="1"/>
        <end position="17"/>
    </location>
</feature>
<comment type="caution">
    <text evidence="6">The sequence shown here is derived from an EMBL/GenBank/DDBJ whole genome shotgun (WGS) entry which is preliminary data.</text>
</comment>
<name>A0A8S8XDU8_9PROT</name>
<dbReference type="SUPFAM" id="SSF50891">
    <property type="entry name" value="Cyclophilin-like"/>
    <property type="match status" value="1"/>
</dbReference>
<keyword evidence="2" id="KW-0697">Rotamase</keyword>
<evidence type="ECO:0000256" key="2">
    <source>
        <dbReference type="ARBA" id="ARBA00023110"/>
    </source>
</evidence>
<dbReference type="EC" id="5.2.1.8" evidence="1"/>
<dbReference type="Proteomes" id="UP000681075">
    <property type="component" value="Unassembled WGS sequence"/>
</dbReference>
<feature type="chain" id="PRO_5035820649" description="peptidylprolyl isomerase" evidence="4">
    <location>
        <begin position="18"/>
        <end position="200"/>
    </location>
</feature>
<protein>
    <recommendedName>
        <fullName evidence="1">peptidylprolyl isomerase</fullName>
        <ecNumber evidence="1">5.2.1.8</ecNumber>
    </recommendedName>
</protein>
<evidence type="ECO:0000313" key="7">
    <source>
        <dbReference type="Proteomes" id="UP000681075"/>
    </source>
</evidence>
<organism evidence="6 7">
    <name type="scientific">Roseiterribacter gracilis</name>
    <dbReference type="NCBI Taxonomy" id="2812848"/>
    <lineage>
        <taxon>Bacteria</taxon>
        <taxon>Pseudomonadati</taxon>
        <taxon>Pseudomonadota</taxon>
        <taxon>Alphaproteobacteria</taxon>
        <taxon>Rhodospirillales</taxon>
        <taxon>Roseiterribacteraceae</taxon>
        <taxon>Roseiterribacter</taxon>
    </lineage>
</organism>
<evidence type="ECO:0000313" key="6">
    <source>
        <dbReference type="EMBL" id="GIL39445.1"/>
    </source>
</evidence>
<keyword evidence="3 6" id="KW-0413">Isomerase</keyword>
<proteinExistence type="predicted"/>
<dbReference type="PROSITE" id="PS50072">
    <property type="entry name" value="CSA_PPIASE_2"/>
    <property type="match status" value="1"/>
</dbReference>
<dbReference type="GO" id="GO:0003755">
    <property type="term" value="F:peptidyl-prolyl cis-trans isomerase activity"/>
    <property type="evidence" value="ECO:0007669"/>
    <property type="project" value="UniProtKB-KW"/>
</dbReference>
<accession>A0A8S8XDU8</accession>
<dbReference type="EMBL" id="BOPV01000001">
    <property type="protein sequence ID" value="GIL39445.1"/>
    <property type="molecule type" value="Genomic_DNA"/>
</dbReference>
<sequence length="200" mass="21343">MKALVAALLFAATTASAQNQQPNARVEIHTDAGKIRIVLDALHAPITSCNFLRYVRAGAYNGGLFYRTVHKTSTKISPVPIEVIQAGARKEAENWFGPIALETTQKTGLHHHAGAISMARSDPNSATSSFFIVVEDSVALDFGGMRNTDGQGFAAFGSVIDGMDVVRAIHASPDQGEAIVQPVKMNSVTLIDPWPKNCGN</sequence>
<gene>
    <name evidence="6" type="primary">ppiA</name>
    <name evidence="6" type="ORF">TMPK1_16820</name>
</gene>
<keyword evidence="4" id="KW-0732">Signal</keyword>
<dbReference type="Gene3D" id="2.40.100.10">
    <property type="entry name" value="Cyclophilin-like"/>
    <property type="match status" value="1"/>
</dbReference>